<evidence type="ECO:0000313" key="2">
    <source>
        <dbReference type="EMBL" id="JAS76448.1"/>
    </source>
</evidence>
<reference evidence="2" key="1">
    <citation type="submission" date="2015-11" db="EMBL/GenBank/DDBJ databases">
        <title>De novo transcriptome assembly of four potential Pierce s Disease insect vectors from Arizona vineyards.</title>
        <authorList>
            <person name="Tassone E.E."/>
        </authorList>
    </citation>
    <scope>NUCLEOTIDE SEQUENCE</scope>
</reference>
<evidence type="ECO:0000256" key="1">
    <source>
        <dbReference type="SAM" id="MobiDB-lite"/>
    </source>
</evidence>
<feature type="compositionally biased region" description="Polar residues" evidence="1">
    <location>
        <begin position="40"/>
        <end position="63"/>
    </location>
</feature>
<dbReference type="EMBL" id="GECU01031258">
    <property type="protein sequence ID" value="JAS76448.1"/>
    <property type="molecule type" value="Transcribed_RNA"/>
</dbReference>
<dbReference type="AlphaFoldDB" id="A0A1B6HP50"/>
<gene>
    <name evidence="2" type="ORF">g.22936</name>
</gene>
<sequence length="171" mass="18360">MMPLPQPRRLPRISIAPAQAPSTSRSSGGSNVATVAPAQAPSTSRASAGSNVDSTQPSTSTGRTGACRRPPAAASGVDVSRQRIRELVLDHFLQSFVSQRHAPVECTVGVLVAMSTLRAELRDILWLVDHLLDETPRDQSLMVAHVFGGSSHRHRREHGVGGPEKSLRHRP</sequence>
<proteinExistence type="predicted"/>
<feature type="region of interest" description="Disordered" evidence="1">
    <location>
        <begin position="149"/>
        <end position="171"/>
    </location>
</feature>
<organism evidence="2">
    <name type="scientific">Homalodisca liturata</name>
    <dbReference type="NCBI Taxonomy" id="320908"/>
    <lineage>
        <taxon>Eukaryota</taxon>
        <taxon>Metazoa</taxon>
        <taxon>Ecdysozoa</taxon>
        <taxon>Arthropoda</taxon>
        <taxon>Hexapoda</taxon>
        <taxon>Insecta</taxon>
        <taxon>Pterygota</taxon>
        <taxon>Neoptera</taxon>
        <taxon>Paraneoptera</taxon>
        <taxon>Hemiptera</taxon>
        <taxon>Auchenorrhyncha</taxon>
        <taxon>Membracoidea</taxon>
        <taxon>Cicadellidae</taxon>
        <taxon>Cicadellinae</taxon>
        <taxon>Proconiini</taxon>
        <taxon>Homalodisca</taxon>
    </lineage>
</organism>
<feature type="region of interest" description="Disordered" evidence="1">
    <location>
        <begin position="1"/>
        <end position="79"/>
    </location>
</feature>
<protein>
    <submittedName>
        <fullName evidence="2">Uncharacterized protein</fullName>
    </submittedName>
</protein>
<name>A0A1B6HP50_9HEMI</name>
<feature type="compositionally biased region" description="Polar residues" evidence="1">
    <location>
        <begin position="20"/>
        <end position="33"/>
    </location>
</feature>
<accession>A0A1B6HP50</accession>